<keyword evidence="11" id="KW-1185">Reference proteome</keyword>
<dbReference type="AlphaFoldDB" id="A0A0R2CUF6"/>
<dbReference type="InterPro" id="IPR002208">
    <property type="entry name" value="SecY/SEC61-alpha"/>
</dbReference>
<feature type="transmembrane region" description="Helical" evidence="8">
    <location>
        <begin position="21"/>
        <end position="38"/>
    </location>
</feature>
<dbReference type="Proteomes" id="UP000051015">
    <property type="component" value="Unassembled WGS sequence"/>
</dbReference>
<dbReference type="GO" id="GO:0006605">
    <property type="term" value="P:protein targeting"/>
    <property type="evidence" value="ECO:0007669"/>
    <property type="project" value="UniProtKB-UniRule"/>
</dbReference>
<accession>A0A0R2CUF6</accession>
<dbReference type="EMBL" id="AYZD01000033">
    <property type="protein sequence ID" value="KRM95056.1"/>
    <property type="molecule type" value="Genomic_DNA"/>
</dbReference>
<feature type="transmembrane region" description="Helical" evidence="8">
    <location>
        <begin position="168"/>
        <end position="185"/>
    </location>
</feature>
<evidence type="ECO:0000256" key="4">
    <source>
        <dbReference type="ARBA" id="ARBA00022927"/>
    </source>
</evidence>
<feature type="transmembrane region" description="Helical" evidence="8">
    <location>
        <begin position="117"/>
        <end position="136"/>
    </location>
</feature>
<dbReference type="InterPro" id="IPR023201">
    <property type="entry name" value="SecY_dom_sf"/>
</dbReference>
<dbReference type="GO" id="GO:0005886">
    <property type="term" value="C:plasma membrane"/>
    <property type="evidence" value="ECO:0007669"/>
    <property type="project" value="UniProtKB-SubCell"/>
</dbReference>
<comment type="caution">
    <text evidence="10">The sequence shown here is derived from an EMBL/GenBank/DDBJ whole genome shotgun (WGS) entry which is preliminary data.</text>
</comment>
<keyword evidence="5 8" id="KW-1133">Transmembrane helix</keyword>
<dbReference type="OrthoDB" id="2055747at2"/>
<evidence type="ECO:0000256" key="3">
    <source>
        <dbReference type="ARBA" id="ARBA00022692"/>
    </source>
</evidence>
<dbReference type="Gene3D" id="1.10.3370.10">
    <property type="entry name" value="SecY subunit domain"/>
    <property type="match status" value="1"/>
</dbReference>
<feature type="transmembrane region" description="Helical" evidence="8">
    <location>
        <begin position="205"/>
        <end position="224"/>
    </location>
</feature>
<feature type="transmembrane region" description="Helical" evidence="8">
    <location>
        <begin position="142"/>
        <end position="161"/>
    </location>
</feature>
<keyword evidence="6 8" id="KW-0811">Translocation</keyword>
<evidence type="ECO:0000256" key="1">
    <source>
        <dbReference type="ARBA" id="ARBA00022448"/>
    </source>
</evidence>
<dbReference type="PRINTS" id="PR00303">
    <property type="entry name" value="SECYTRNLCASE"/>
</dbReference>
<evidence type="ECO:0000256" key="7">
    <source>
        <dbReference type="ARBA" id="ARBA00023136"/>
    </source>
</evidence>
<organism evidence="10 11">
    <name type="scientific">Liquorilactobacillus aquaticus DSM 21051</name>
    <dbReference type="NCBI Taxonomy" id="1423725"/>
    <lineage>
        <taxon>Bacteria</taxon>
        <taxon>Bacillati</taxon>
        <taxon>Bacillota</taxon>
        <taxon>Bacilli</taxon>
        <taxon>Lactobacillales</taxon>
        <taxon>Lactobacillaceae</taxon>
        <taxon>Liquorilactobacillus</taxon>
    </lineage>
</organism>
<keyword evidence="1 8" id="KW-0813">Transport</keyword>
<dbReference type="PIRSF" id="PIRSF004557">
    <property type="entry name" value="SecY"/>
    <property type="match status" value="1"/>
</dbReference>
<proteinExistence type="inferred from homology"/>
<reference evidence="10 11" key="1">
    <citation type="journal article" date="2015" name="Genome Announc.">
        <title>Expanding the biotechnology potential of lactobacilli through comparative genomics of 213 strains and associated genera.</title>
        <authorList>
            <person name="Sun Z."/>
            <person name="Harris H.M."/>
            <person name="McCann A."/>
            <person name="Guo C."/>
            <person name="Argimon S."/>
            <person name="Zhang W."/>
            <person name="Yang X."/>
            <person name="Jeffery I.B."/>
            <person name="Cooney J.C."/>
            <person name="Kagawa T.F."/>
            <person name="Liu W."/>
            <person name="Song Y."/>
            <person name="Salvetti E."/>
            <person name="Wrobel A."/>
            <person name="Rasinkangas P."/>
            <person name="Parkhill J."/>
            <person name="Rea M.C."/>
            <person name="O'Sullivan O."/>
            <person name="Ritari J."/>
            <person name="Douillard F.P."/>
            <person name="Paul Ross R."/>
            <person name="Yang R."/>
            <person name="Briner A.E."/>
            <person name="Felis G.E."/>
            <person name="de Vos W.M."/>
            <person name="Barrangou R."/>
            <person name="Klaenhammer T.R."/>
            <person name="Caufield P.W."/>
            <person name="Cui Y."/>
            <person name="Zhang H."/>
            <person name="O'Toole P.W."/>
        </authorList>
    </citation>
    <scope>NUCLEOTIDE SEQUENCE [LARGE SCALE GENOMIC DNA]</scope>
    <source>
        <strain evidence="10 11">DSM 21051</strain>
    </source>
</reference>
<dbReference type="STRING" id="1423725.FC19_GL002148"/>
<keyword evidence="2 8" id="KW-1003">Cell membrane</keyword>
<feature type="transmembrane region" description="Helical" evidence="8">
    <location>
        <begin position="302"/>
        <end position="321"/>
    </location>
</feature>
<evidence type="ECO:0000256" key="2">
    <source>
        <dbReference type="ARBA" id="ARBA00022475"/>
    </source>
</evidence>
<dbReference type="GO" id="GO:0065002">
    <property type="term" value="P:intracellular protein transmembrane transport"/>
    <property type="evidence" value="ECO:0007669"/>
    <property type="project" value="UniProtKB-UniRule"/>
</dbReference>
<evidence type="ECO:0000256" key="8">
    <source>
        <dbReference type="HAMAP-Rule" id="MF_01466"/>
    </source>
</evidence>
<dbReference type="NCBIfam" id="TIGR02920">
    <property type="entry name" value="acc_sec_Y2"/>
    <property type="match status" value="1"/>
</dbReference>
<comment type="function">
    <text evidence="8">Part of the accessory SecA2/SecY2 system specifically required for export of possible cell wall proteins. The central subunit of a protein translocation channel.</text>
</comment>
<keyword evidence="4 8" id="KW-0653">Protein transport</keyword>
<feature type="transmembrane region" description="Helical" evidence="8">
    <location>
        <begin position="357"/>
        <end position="376"/>
    </location>
</feature>
<keyword evidence="3 8" id="KW-0812">Transmembrane</keyword>
<gene>
    <name evidence="8" type="primary">secY2</name>
    <name evidence="10" type="ORF">FC19_GL002148</name>
</gene>
<comment type="subunit">
    <text evidence="8">Component of the accessory SecA2/SecY2 protein translocase complex required to export cell wall proteins. May form heterotrimers with SecE and SecG subunits.</text>
</comment>
<feature type="transmembrane region" description="Helical" evidence="8">
    <location>
        <begin position="382"/>
        <end position="403"/>
    </location>
</feature>
<dbReference type="SUPFAM" id="SSF103491">
    <property type="entry name" value="Preprotein translocase SecY subunit"/>
    <property type="match status" value="1"/>
</dbReference>
<evidence type="ECO:0000256" key="6">
    <source>
        <dbReference type="ARBA" id="ARBA00023010"/>
    </source>
</evidence>
<evidence type="ECO:0000256" key="5">
    <source>
        <dbReference type="ARBA" id="ARBA00022989"/>
    </source>
</evidence>
<evidence type="ECO:0000313" key="10">
    <source>
        <dbReference type="EMBL" id="KRM95056.1"/>
    </source>
</evidence>
<dbReference type="HAMAP" id="MF_01466">
    <property type="entry name" value="SecY2"/>
    <property type="match status" value="1"/>
</dbReference>
<comment type="similarity">
    <text evidence="8">Belongs to the SecY/SEC61-alpha family. SecY2 subfamily.</text>
</comment>
<evidence type="ECO:0000313" key="11">
    <source>
        <dbReference type="Proteomes" id="UP000051015"/>
    </source>
</evidence>
<feature type="transmembrane region" description="Helical" evidence="8">
    <location>
        <begin position="75"/>
        <end position="96"/>
    </location>
</feature>
<dbReference type="NCBIfam" id="NF009082">
    <property type="entry name" value="PRK12417.1"/>
    <property type="match status" value="1"/>
</dbReference>
<dbReference type="Pfam" id="PF00344">
    <property type="entry name" value="SecY"/>
    <property type="match status" value="1"/>
</dbReference>
<dbReference type="InterPro" id="IPR014269">
    <property type="entry name" value="SecY2"/>
</dbReference>
<sequence>MLQSYEVKKLLRIKKNKKHIFINKSLWSGLILIIYMFGRNIPLPFVNYDDIFQSSKQSFLLVLSGGATGANLSQIALFSLGLGPWMSAMIIWQLLVMVKRFNLDKLNKRESDFYKNIMTLGIAIIEALGMLASFNLTEKTPLVLTILVVIMSGGTFFLVWLANINSEFGIGGSVLIVFFGMIGSMEETFIRVFKNSWAKIPYPLLIALGIFLIAIFIIVISIMFERSEYRIKINRILVNNSFGNQTYLPIKLNPCGAMAIMFGLSILMVPNYVVQVLAGIFSSSNILYWLSQNIGLSSYWGVSLYIATLFGLSFVFGSINVDSEKISENLRNSGDYINGYRPGAPTRDYLQKHVSQLSFVGAVFSSLIAGAPLYLGVVYPNYSAILMLPGFLMMTVGMMLMVIEQIKAIEILHSYQELLD</sequence>
<comment type="subcellular location">
    <subcellularLocation>
        <location evidence="8">Cell membrane</location>
        <topology evidence="8">Multi-pass membrane protein</topology>
    </subcellularLocation>
</comment>
<name>A0A0R2CUF6_9LACO</name>
<evidence type="ECO:0000256" key="9">
    <source>
        <dbReference type="NCBIfam" id="TIGR02920"/>
    </source>
</evidence>
<dbReference type="PANTHER" id="PTHR10906">
    <property type="entry name" value="SECY/SEC61-ALPHA FAMILY MEMBER"/>
    <property type="match status" value="1"/>
</dbReference>
<keyword evidence="7 8" id="KW-0472">Membrane</keyword>
<feature type="transmembrane region" description="Helical" evidence="8">
    <location>
        <begin position="259"/>
        <end position="282"/>
    </location>
</feature>
<protein>
    <recommendedName>
        <fullName evidence="8 9">Accessory Sec system protein translocase subunit SecY2</fullName>
    </recommendedName>
</protein>
<dbReference type="PATRIC" id="fig|1423725.3.peg.2210"/>